<feature type="chain" id="PRO_5046252985" evidence="8">
    <location>
        <begin position="18"/>
        <end position="1171"/>
    </location>
</feature>
<comment type="similarity">
    <text evidence="7">Belongs to the TonB-dependent receptor family.</text>
</comment>
<sequence>MKLTALLLTIVFVNVHASSRAQRVTLHGANIPLKNVFSAIEKQTEYLVFGSEAVIKNGKAVTIAAENLPIREFLDLAFKNQPFTYQINSRTITFVQKTRLAVLQTPDTNMDEAAFAPIRGKVADSSGVPLEGVSILHEKGGQVKTYATTDAKGEFLLNAEKGDALTFSFVGFEMQKIVVGRQQFIEVRMKRQQQKLAEVNITQYSTGYQKIRPEHSTGAISVISTKAYESRVNSDFISGLTNRLPGLMINNDVKFTSSINGTTTTNNLFNVRGISTISANQNPLIVLDGYPTELSLNMINPNEIESVTLLKDAASATVYGVRASNGVIIVQRKKAVAGKPSFNFRTNFDFRRPENYNRRRWDDNASGINVDFNREMLAKSVDGTTWNRIINSGYIYTPVHQIMARRAANIITQDQAEIEFENLRQYDNKQDYARLFLRPELNQTYLMDISGGSAAALYYFTARYSKKQGQQMNSGENMLQLSARTSLQLSKRLSLQLNTDFGNNEAGSVPVPEISSLQPYERLQDENGRPQPIISGSVINPYYNQAIMKQGLMDHLHYPLEDLQQISKKTNTISNRITADLNYRIGGGFNFRFGGVYETSKSDSKDYAKEESYLARQYVNSYTQLKPNGDHTYHIPKGGFMRQLHSGNSGYTLIAQLNYDKQILRDHFINGIVGAEMRNMTEQSSSAAYFGYDDETLLQVPVDYAAVVGFRNKIVEPNSIDYASLFRQTFVNNRFLSGFSNIIYSFRGKYSLGGSLRVEQSNLFGTNPKYKYKPLWSVSGAWNMHKEKFMSGLTWLNELKLRVSTGFNGNLAKNALPRVIARSEVNPFGQTFFNSLRRESFANSALRWEQTNNFNAGFDVRVFKTINLTVEVYRKKSMDLLSREKINPTLGGGPTFINTASILNKGMEFNLQADWIAKPRFNWNTGIVFGANTSKTLKVYQINHLTPDYLNSSGYMEGYPLGPLFGYRYAGIDKAGSPLVKTANGEVYSPSQQEGRSKMVNRSTGIMYFAGSTLPRFNMGFSNRFDIGNFYLFTMVDYYGGFKVMAARPSPLESRPLEGAGEYWKQPGDELKSEVISLAAFSNSYSKLAYEYADVNIVNGDYITLKNVTLSYNFAEFPVIKRMGVRVFEVKLQAANIFTVGLNKYNYSKATGSFVQTYLVPTYTFALSTSF</sequence>
<dbReference type="NCBIfam" id="TIGR04056">
    <property type="entry name" value="OMP_RagA_SusC"/>
    <property type="match status" value="1"/>
</dbReference>
<keyword evidence="3 7" id="KW-1134">Transmembrane beta strand</keyword>
<proteinExistence type="inferred from homology"/>
<dbReference type="Gene3D" id="2.40.170.20">
    <property type="entry name" value="TonB-dependent receptor, beta-barrel domain"/>
    <property type="match status" value="1"/>
</dbReference>
<keyword evidence="4 7" id="KW-0812">Transmembrane</keyword>
<keyword evidence="11" id="KW-1185">Reference proteome</keyword>
<dbReference type="SUPFAM" id="SSF49464">
    <property type="entry name" value="Carboxypeptidase regulatory domain-like"/>
    <property type="match status" value="1"/>
</dbReference>
<dbReference type="PROSITE" id="PS52016">
    <property type="entry name" value="TONB_DEPENDENT_REC_3"/>
    <property type="match status" value="1"/>
</dbReference>
<dbReference type="Pfam" id="PF07715">
    <property type="entry name" value="Plug"/>
    <property type="match status" value="1"/>
</dbReference>
<feature type="signal peptide" evidence="8">
    <location>
        <begin position="1"/>
        <end position="17"/>
    </location>
</feature>
<dbReference type="InterPro" id="IPR012910">
    <property type="entry name" value="Plug_dom"/>
</dbReference>
<dbReference type="EMBL" id="CP149822">
    <property type="protein sequence ID" value="WZN42301.1"/>
    <property type="molecule type" value="Genomic_DNA"/>
</dbReference>
<evidence type="ECO:0000259" key="9">
    <source>
        <dbReference type="Pfam" id="PF07715"/>
    </source>
</evidence>
<dbReference type="InterPro" id="IPR008969">
    <property type="entry name" value="CarboxyPept-like_regulatory"/>
</dbReference>
<organism evidence="10 11">
    <name type="scientific">Chitinophaga pollutisoli</name>
    <dbReference type="NCBI Taxonomy" id="3133966"/>
    <lineage>
        <taxon>Bacteria</taxon>
        <taxon>Pseudomonadati</taxon>
        <taxon>Bacteroidota</taxon>
        <taxon>Chitinophagia</taxon>
        <taxon>Chitinophagales</taxon>
        <taxon>Chitinophagaceae</taxon>
        <taxon>Chitinophaga</taxon>
    </lineage>
</organism>
<reference evidence="11" key="1">
    <citation type="submission" date="2024-03" db="EMBL/GenBank/DDBJ databases">
        <title>Chitinophaga horti sp. nov., isolated from garden soil.</title>
        <authorList>
            <person name="Lee D.S."/>
            <person name="Han D.M."/>
            <person name="Baek J.H."/>
            <person name="Choi D.G."/>
            <person name="Jeon J.H."/>
            <person name="Jeon C.O."/>
        </authorList>
    </citation>
    <scope>NUCLEOTIDE SEQUENCE [LARGE SCALE GENOMIC DNA]</scope>
    <source>
        <strain evidence="11">GPA1</strain>
    </source>
</reference>
<evidence type="ECO:0000256" key="1">
    <source>
        <dbReference type="ARBA" id="ARBA00004571"/>
    </source>
</evidence>
<evidence type="ECO:0000256" key="4">
    <source>
        <dbReference type="ARBA" id="ARBA00022692"/>
    </source>
</evidence>
<keyword evidence="6 7" id="KW-0998">Cell outer membrane</keyword>
<evidence type="ECO:0000256" key="5">
    <source>
        <dbReference type="ARBA" id="ARBA00023136"/>
    </source>
</evidence>
<evidence type="ECO:0000256" key="3">
    <source>
        <dbReference type="ARBA" id="ARBA00022452"/>
    </source>
</evidence>
<evidence type="ECO:0000256" key="2">
    <source>
        <dbReference type="ARBA" id="ARBA00022448"/>
    </source>
</evidence>
<dbReference type="InterPro" id="IPR039426">
    <property type="entry name" value="TonB-dep_rcpt-like"/>
</dbReference>
<dbReference type="InterPro" id="IPR023996">
    <property type="entry name" value="TonB-dep_OMP_SusC/RagA"/>
</dbReference>
<evidence type="ECO:0000256" key="7">
    <source>
        <dbReference type="PROSITE-ProRule" id="PRU01360"/>
    </source>
</evidence>
<keyword evidence="8" id="KW-0732">Signal</keyword>
<evidence type="ECO:0000313" key="10">
    <source>
        <dbReference type="EMBL" id="WZN42301.1"/>
    </source>
</evidence>
<evidence type="ECO:0000256" key="6">
    <source>
        <dbReference type="ARBA" id="ARBA00023237"/>
    </source>
</evidence>
<gene>
    <name evidence="10" type="ORF">WJU16_04540</name>
</gene>
<name>A0ABZ2YR80_9BACT</name>
<keyword evidence="5 7" id="KW-0472">Membrane</keyword>
<dbReference type="Proteomes" id="UP001485459">
    <property type="component" value="Chromosome"/>
</dbReference>
<dbReference type="RefSeq" id="WP_341837135.1">
    <property type="nucleotide sequence ID" value="NZ_CP149822.1"/>
</dbReference>
<evidence type="ECO:0000256" key="8">
    <source>
        <dbReference type="SAM" id="SignalP"/>
    </source>
</evidence>
<protein>
    <submittedName>
        <fullName evidence="10">SusC/RagA family TonB-linked outer membrane protein</fullName>
    </submittedName>
</protein>
<evidence type="ECO:0000313" key="11">
    <source>
        <dbReference type="Proteomes" id="UP001485459"/>
    </source>
</evidence>
<dbReference type="InterPro" id="IPR036942">
    <property type="entry name" value="Beta-barrel_TonB_sf"/>
</dbReference>
<keyword evidence="2 7" id="KW-0813">Transport</keyword>
<comment type="subcellular location">
    <subcellularLocation>
        <location evidence="1 7">Cell outer membrane</location>
        <topology evidence="1 7">Multi-pass membrane protein</topology>
    </subcellularLocation>
</comment>
<accession>A0ABZ2YR80</accession>
<dbReference type="InterPro" id="IPR037066">
    <property type="entry name" value="Plug_dom_sf"/>
</dbReference>
<dbReference type="Gene3D" id="2.170.130.10">
    <property type="entry name" value="TonB-dependent receptor, plug domain"/>
    <property type="match status" value="1"/>
</dbReference>
<feature type="domain" description="TonB-dependent receptor plug" evidence="9">
    <location>
        <begin position="215"/>
        <end position="327"/>
    </location>
</feature>
<dbReference type="SUPFAM" id="SSF56935">
    <property type="entry name" value="Porins"/>
    <property type="match status" value="1"/>
</dbReference>
<dbReference type="Pfam" id="PF13715">
    <property type="entry name" value="CarbopepD_reg_2"/>
    <property type="match status" value="1"/>
</dbReference>